<feature type="transmembrane region" description="Helical" evidence="1">
    <location>
        <begin position="61"/>
        <end position="81"/>
    </location>
</feature>
<dbReference type="EMBL" id="CP155571">
    <property type="protein sequence ID" value="XFO71923.1"/>
    <property type="molecule type" value="Genomic_DNA"/>
</dbReference>
<reference evidence="2" key="1">
    <citation type="submission" date="2024-05" db="EMBL/GenBank/DDBJ databases">
        <title>Isolation and characterization of Sporomusa carbonis sp. nov., a carboxydotrophic hydrogenogen in the genus of Sporomusa isolated from a charcoal burning pile.</title>
        <authorList>
            <person name="Boeer T."/>
            <person name="Rosenbaum F."/>
            <person name="Eysell L."/>
            <person name="Mueller V."/>
            <person name="Daniel R."/>
            <person name="Poehlein A."/>
        </authorList>
    </citation>
    <scope>NUCLEOTIDE SEQUENCE [LARGE SCALE GENOMIC DNA]</scope>
    <source>
        <strain evidence="2">DSM 3132</strain>
    </source>
</reference>
<keyword evidence="3" id="KW-1185">Reference proteome</keyword>
<organism evidence="2 3">
    <name type="scientific">Sporomusa acidovorans (strain ATCC 49682 / DSM 3132 / Mol)</name>
    <dbReference type="NCBI Taxonomy" id="1123286"/>
    <lineage>
        <taxon>Bacteria</taxon>
        <taxon>Bacillati</taxon>
        <taxon>Bacillota</taxon>
        <taxon>Negativicutes</taxon>
        <taxon>Selenomonadales</taxon>
        <taxon>Sporomusaceae</taxon>
        <taxon>Sporomusa</taxon>
    </lineage>
</organism>
<keyword evidence="1" id="KW-1133">Transmembrane helix</keyword>
<name>A0ABZ3J1G3_SPOA4</name>
<dbReference type="PIRSF" id="PIRSF027391">
    <property type="entry name" value="Hpre_diP_synt_I"/>
    <property type="match status" value="1"/>
</dbReference>
<evidence type="ECO:0000313" key="3">
    <source>
        <dbReference type="Proteomes" id="UP000216052"/>
    </source>
</evidence>
<feature type="transmembrane region" description="Helical" evidence="1">
    <location>
        <begin position="144"/>
        <end position="162"/>
    </location>
</feature>
<feature type="transmembrane region" description="Helical" evidence="1">
    <location>
        <begin position="35"/>
        <end position="54"/>
    </location>
</feature>
<keyword evidence="1" id="KW-0472">Membrane</keyword>
<dbReference type="Pfam" id="PF07456">
    <property type="entry name" value="Hpre_diP_synt_I"/>
    <property type="match status" value="1"/>
</dbReference>
<dbReference type="Proteomes" id="UP000216052">
    <property type="component" value="Chromosome"/>
</dbReference>
<dbReference type="Gene3D" id="1.10.1760.20">
    <property type="match status" value="1"/>
</dbReference>
<sequence>MGKTKRLVVLALLVAMAATLHVVESQLPLPVPIPGAKLGLANAISLLAIVMLGWRDAVYVAVARILLGSLFGGSLLGPAFIMSMGGAFASIFSMVYICNHYLGLFSLAGVSLFGAAIHNITQVVLAAILVHSAGLLWYAPYLLIFAIPTGLFTGLAANYCLAKVPEKYGLKFRNIE</sequence>
<dbReference type="InterPro" id="IPR010898">
    <property type="entry name" value="Hpre_diP_synth_I"/>
</dbReference>
<accession>A0ABZ3J1G3</accession>
<dbReference type="RefSeq" id="WP_093794923.1">
    <property type="nucleotide sequence ID" value="NZ_CP155571.1"/>
</dbReference>
<gene>
    <name evidence="2" type="ORF">SPACI_019680</name>
</gene>
<keyword evidence="1" id="KW-0812">Transmembrane</keyword>
<evidence type="ECO:0000313" key="2">
    <source>
        <dbReference type="EMBL" id="XFO71923.1"/>
    </source>
</evidence>
<protein>
    <recommendedName>
        <fullName evidence="4">Heptaprenyl diphosphate synthase component I</fullName>
    </recommendedName>
</protein>
<feature type="transmembrane region" description="Helical" evidence="1">
    <location>
        <begin position="87"/>
        <end position="113"/>
    </location>
</feature>
<evidence type="ECO:0000256" key="1">
    <source>
        <dbReference type="SAM" id="Phobius"/>
    </source>
</evidence>
<dbReference type="InterPro" id="IPR014535">
    <property type="entry name" value="Hpre_diP_synt_I"/>
</dbReference>
<proteinExistence type="predicted"/>
<evidence type="ECO:0008006" key="4">
    <source>
        <dbReference type="Google" id="ProtNLM"/>
    </source>
</evidence>